<evidence type="ECO:0000256" key="3">
    <source>
        <dbReference type="ARBA" id="ARBA00022729"/>
    </source>
</evidence>
<comment type="caution">
    <text evidence="8">The sequence shown here is derived from an EMBL/GenBank/DDBJ whole genome shotgun (WGS) entry which is preliminary data.</text>
</comment>
<evidence type="ECO:0000256" key="6">
    <source>
        <dbReference type="SAM" id="SignalP"/>
    </source>
</evidence>
<protein>
    <recommendedName>
        <fullName evidence="2 5">Chorismate mutase</fullName>
        <ecNumber evidence="2 5">5.4.99.5</ecNumber>
    </recommendedName>
</protein>
<keyword evidence="4 5" id="KW-0413">Isomerase</keyword>
<accession>A0A439DVN1</accession>
<keyword evidence="9" id="KW-1185">Reference proteome</keyword>
<comment type="function">
    <text evidence="5">Catalyzes the Claisen rearrangement of chorismate to prephenate.</text>
</comment>
<sequence>MVFLRWAASLLVAVGAWGSQAAAHAEPVGPLYRLVDTAAQRLATAEPVAAAKWLHGGPITDPSRAEAVLDAVAADAAAHGVDQGCVRTVFADQIDATEGIQYTRFGQWKLEPATAPTAAPDLSQSRAQIDGFNRAMVDKIAQQWDWLHGPDCTSVLADATEDVAAARDLDPLYRHALSAATRSYCPRS</sequence>
<comment type="catalytic activity">
    <reaction evidence="5">
        <text>chorismate = prephenate</text>
        <dbReference type="Rhea" id="RHEA:13897"/>
        <dbReference type="ChEBI" id="CHEBI:29748"/>
        <dbReference type="ChEBI" id="CHEBI:29934"/>
        <dbReference type="EC" id="5.4.99.5"/>
    </reaction>
</comment>
<organism evidence="8 9">
    <name type="scientific">Mycolicibacterium elephantis DSM 44368</name>
    <dbReference type="NCBI Taxonomy" id="1335622"/>
    <lineage>
        <taxon>Bacteria</taxon>
        <taxon>Bacillati</taxon>
        <taxon>Actinomycetota</taxon>
        <taxon>Actinomycetes</taxon>
        <taxon>Mycobacteriales</taxon>
        <taxon>Mycobacteriaceae</taxon>
        <taxon>Mycolicibacterium</taxon>
    </lineage>
</organism>
<evidence type="ECO:0000313" key="9">
    <source>
        <dbReference type="Proteomes" id="UP000287177"/>
    </source>
</evidence>
<gene>
    <name evidence="8" type="ORF">MELE44368_16970</name>
</gene>
<dbReference type="SUPFAM" id="SSF48600">
    <property type="entry name" value="Chorismate mutase II"/>
    <property type="match status" value="1"/>
</dbReference>
<dbReference type="AlphaFoldDB" id="A0A439DVN1"/>
<dbReference type="InterPro" id="IPR051331">
    <property type="entry name" value="Chorismate_mutase-related"/>
</dbReference>
<dbReference type="InterPro" id="IPR002701">
    <property type="entry name" value="CM_II_prokaryot"/>
</dbReference>
<feature type="signal peptide" evidence="6">
    <location>
        <begin position="1"/>
        <end position="25"/>
    </location>
</feature>
<evidence type="ECO:0000256" key="5">
    <source>
        <dbReference type="PIRNR" id="PIRNR026640"/>
    </source>
</evidence>
<dbReference type="PANTHER" id="PTHR38041:SF2">
    <property type="entry name" value="SECRETED CHORISMATE MUTASE"/>
    <property type="match status" value="1"/>
</dbReference>
<keyword evidence="3 6" id="KW-0732">Signal</keyword>
<dbReference type="RefSeq" id="WP_128108199.1">
    <property type="nucleotide sequence ID" value="NZ_ATDN01000011.1"/>
</dbReference>
<evidence type="ECO:0000256" key="1">
    <source>
        <dbReference type="ARBA" id="ARBA00004817"/>
    </source>
</evidence>
<dbReference type="GO" id="GO:0009697">
    <property type="term" value="P:salicylic acid biosynthetic process"/>
    <property type="evidence" value="ECO:0007669"/>
    <property type="project" value="TreeGrafter"/>
</dbReference>
<dbReference type="GO" id="GO:0046417">
    <property type="term" value="P:chorismate metabolic process"/>
    <property type="evidence" value="ECO:0007669"/>
    <property type="project" value="InterPro"/>
</dbReference>
<evidence type="ECO:0000256" key="4">
    <source>
        <dbReference type="ARBA" id="ARBA00023235"/>
    </source>
</evidence>
<dbReference type="Pfam" id="PF01817">
    <property type="entry name" value="CM_2"/>
    <property type="match status" value="1"/>
</dbReference>
<dbReference type="UniPathway" id="UPA00120">
    <property type="reaction ID" value="UER00203"/>
</dbReference>
<dbReference type="InterPro" id="IPR008240">
    <property type="entry name" value="Chorismate_mutase_periplasmic"/>
</dbReference>
<evidence type="ECO:0000313" key="8">
    <source>
        <dbReference type="EMBL" id="RWA21098.1"/>
    </source>
</evidence>
<dbReference type="NCBIfam" id="NF006741">
    <property type="entry name" value="PRK09269.1"/>
    <property type="match status" value="1"/>
</dbReference>
<dbReference type="PROSITE" id="PS51168">
    <property type="entry name" value="CHORISMATE_MUT_2"/>
    <property type="match status" value="1"/>
</dbReference>
<reference evidence="8 9" key="1">
    <citation type="submission" date="2013-06" db="EMBL/GenBank/DDBJ databases">
        <title>The draft sequence of the Mycobacterium elephantis genome.</title>
        <authorList>
            <person name="Pettersson F.B."/>
            <person name="Das S."/>
            <person name="Dasgupta S."/>
            <person name="Bhattacharya A."/>
            <person name="Kirsebom L.A."/>
        </authorList>
    </citation>
    <scope>NUCLEOTIDE SEQUENCE [LARGE SCALE GENOMIC DNA]</scope>
    <source>
        <strain evidence="8 9">DSM 44368</strain>
    </source>
</reference>
<dbReference type="SMART" id="SM00830">
    <property type="entry name" value="CM_2"/>
    <property type="match status" value="1"/>
</dbReference>
<proteinExistence type="predicted"/>
<comment type="pathway">
    <text evidence="1 5">Metabolic intermediate biosynthesis; prephenate biosynthesis; prephenate from chorismate: step 1/1.</text>
</comment>
<dbReference type="NCBIfam" id="TIGR01806">
    <property type="entry name" value="CM_mono2"/>
    <property type="match status" value="1"/>
</dbReference>
<feature type="chain" id="PRO_5039173411" description="Chorismate mutase" evidence="6">
    <location>
        <begin position="26"/>
        <end position="188"/>
    </location>
</feature>
<evidence type="ECO:0000256" key="2">
    <source>
        <dbReference type="ARBA" id="ARBA00012404"/>
    </source>
</evidence>
<feature type="domain" description="Chorismate mutase" evidence="7">
    <location>
        <begin position="12"/>
        <end position="105"/>
    </location>
</feature>
<dbReference type="PIRSF" id="PIRSF026640">
    <property type="entry name" value="Peripl_chor_mut"/>
    <property type="match status" value="1"/>
</dbReference>
<dbReference type="InterPro" id="IPR036263">
    <property type="entry name" value="Chorismate_II_sf"/>
</dbReference>
<name>A0A439DVN1_9MYCO</name>
<dbReference type="EMBL" id="ATDN01000011">
    <property type="protein sequence ID" value="RWA21098.1"/>
    <property type="molecule type" value="Genomic_DNA"/>
</dbReference>
<dbReference type="GO" id="GO:0004106">
    <property type="term" value="F:chorismate mutase activity"/>
    <property type="evidence" value="ECO:0007669"/>
    <property type="project" value="UniProtKB-EC"/>
</dbReference>
<dbReference type="PANTHER" id="PTHR38041">
    <property type="entry name" value="CHORISMATE MUTASE"/>
    <property type="match status" value="1"/>
</dbReference>
<dbReference type="EC" id="5.4.99.5" evidence="2 5"/>
<evidence type="ECO:0000259" key="7">
    <source>
        <dbReference type="PROSITE" id="PS51168"/>
    </source>
</evidence>
<dbReference type="Gene3D" id="1.20.59.10">
    <property type="entry name" value="Chorismate mutase"/>
    <property type="match status" value="1"/>
</dbReference>
<dbReference type="Proteomes" id="UP000287177">
    <property type="component" value="Unassembled WGS sequence"/>
</dbReference>
<dbReference type="InterPro" id="IPR036979">
    <property type="entry name" value="CM_dom_sf"/>
</dbReference>